<protein>
    <submittedName>
        <fullName evidence="1">Uncharacterized protein</fullName>
    </submittedName>
</protein>
<dbReference type="AlphaFoldDB" id="A0A090WLA8"/>
<sequence>MLFDGLYLFGSLFYHHFTRSIKRKPAKFLSLTGSSNF</sequence>
<dbReference type="EMBL" id="BBNU01000001">
    <property type="protein sequence ID" value="GAL77786.1"/>
    <property type="molecule type" value="Genomic_DNA"/>
</dbReference>
<organism evidence="1 2">
    <name type="scientific">Algibacter lectus</name>
    <dbReference type="NCBI Taxonomy" id="221126"/>
    <lineage>
        <taxon>Bacteria</taxon>
        <taxon>Pseudomonadati</taxon>
        <taxon>Bacteroidota</taxon>
        <taxon>Flavobacteriia</taxon>
        <taxon>Flavobacteriales</taxon>
        <taxon>Flavobacteriaceae</taxon>
        <taxon>Algibacter</taxon>
    </lineage>
</organism>
<proteinExistence type="predicted"/>
<name>A0A090WLA8_9FLAO</name>
<evidence type="ECO:0000313" key="2">
    <source>
        <dbReference type="Proteomes" id="UP000029643"/>
    </source>
</evidence>
<reference evidence="1 2" key="1">
    <citation type="journal article" date="2014" name="Genome Announc.">
        <title>Draft Genome Sequences of Marine Flavobacterium Algibacter lectus Strains SS8 and NR4.</title>
        <authorList>
            <person name="Takatani N."/>
            <person name="Nakanishi M."/>
            <person name="Meirelles P."/>
            <person name="Mino S."/>
            <person name="Suda W."/>
            <person name="Oshima K."/>
            <person name="Hattori M."/>
            <person name="Ohkuma M."/>
            <person name="Hosokawa M."/>
            <person name="Miyashita K."/>
            <person name="Thompson F.L."/>
            <person name="Niwa A."/>
            <person name="Sawabe T."/>
            <person name="Sawabe T."/>
        </authorList>
    </citation>
    <scope>NUCLEOTIDE SEQUENCE [LARGE SCALE GENOMIC DNA]</scope>
    <source>
        <strain evidence="2">JCM19274</strain>
    </source>
</reference>
<dbReference type="Proteomes" id="UP000029643">
    <property type="component" value="Unassembled WGS sequence"/>
</dbReference>
<comment type="caution">
    <text evidence="1">The sequence shown here is derived from an EMBL/GenBank/DDBJ whole genome shotgun (WGS) entry which is preliminary data.</text>
</comment>
<gene>
    <name evidence="1" type="ORF">JCM19274_5499</name>
</gene>
<accession>A0A090WLA8</accession>
<evidence type="ECO:0000313" key="1">
    <source>
        <dbReference type="EMBL" id="GAL77786.1"/>
    </source>
</evidence>